<dbReference type="SUPFAM" id="SSF55874">
    <property type="entry name" value="ATPase domain of HSP90 chaperone/DNA topoisomerase II/histidine kinase"/>
    <property type="match status" value="1"/>
</dbReference>
<keyword evidence="6" id="KW-0175">Coiled coil</keyword>
<evidence type="ECO:0000313" key="11">
    <source>
        <dbReference type="Proteomes" id="UP001501303"/>
    </source>
</evidence>
<comment type="catalytic activity">
    <reaction evidence="1">
        <text>ATP + protein L-histidine = ADP + protein N-phospho-L-histidine.</text>
        <dbReference type="EC" id="2.7.13.3"/>
    </reaction>
</comment>
<feature type="transmembrane region" description="Helical" evidence="8">
    <location>
        <begin position="20"/>
        <end position="41"/>
    </location>
</feature>
<keyword evidence="5" id="KW-0418">Kinase</keyword>
<evidence type="ECO:0000256" key="3">
    <source>
        <dbReference type="ARBA" id="ARBA00022553"/>
    </source>
</evidence>
<dbReference type="Proteomes" id="UP001501303">
    <property type="component" value="Unassembled WGS sequence"/>
</dbReference>
<evidence type="ECO:0000256" key="2">
    <source>
        <dbReference type="ARBA" id="ARBA00012438"/>
    </source>
</evidence>
<keyword evidence="4" id="KW-0808">Transferase</keyword>
<keyword evidence="8" id="KW-1133">Transmembrane helix</keyword>
<evidence type="ECO:0000256" key="6">
    <source>
        <dbReference type="SAM" id="Coils"/>
    </source>
</evidence>
<dbReference type="EC" id="2.7.13.3" evidence="2"/>
<evidence type="ECO:0000313" key="10">
    <source>
        <dbReference type="EMBL" id="GAA1927146.1"/>
    </source>
</evidence>
<feature type="transmembrane region" description="Helical" evidence="8">
    <location>
        <begin position="53"/>
        <end position="73"/>
    </location>
</feature>
<name>A0ABN2PNQ1_9ACTN</name>
<dbReference type="PANTHER" id="PTHR45436">
    <property type="entry name" value="SENSOR HISTIDINE KINASE YKOH"/>
    <property type="match status" value="1"/>
</dbReference>
<dbReference type="InterPro" id="IPR050428">
    <property type="entry name" value="TCS_sensor_his_kinase"/>
</dbReference>
<dbReference type="PANTHER" id="PTHR45436:SF5">
    <property type="entry name" value="SENSOR HISTIDINE KINASE TRCS"/>
    <property type="match status" value="1"/>
</dbReference>
<keyword evidence="3" id="KW-0597">Phosphoprotein</keyword>
<dbReference type="InterPro" id="IPR036890">
    <property type="entry name" value="HATPase_C_sf"/>
</dbReference>
<proteinExistence type="predicted"/>
<reference evidence="10 11" key="1">
    <citation type="journal article" date="2019" name="Int. J. Syst. Evol. Microbiol.">
        <title>The Global Catalogue of Microorganisms (GCM) 10K type strain sequencing project: providing services to taxonomists for standard genome sequencing and annotation.</title>
        <authorList>
            <consortium name="The Broad Institute Genomics Platform"/>
            <consortium name="The Broad Institute Genome Sequencing Center for Infectious Disease"/>
            <person name="Wu L."/>
            <person name="Ma J."/>
        </authorList>
    </citation>
    <scope>NUCLEOTIDE SEQUENCE [LARGE SCALE GENOMIC DNA]</scope>
    <source>
        <strain evidence="10 11">JCM 13581</strain>
    </source>
</reference>
<dbReference type="InterPro" id="IPR003594">
    <property type="entry name" value="HATPase_dom"/>
</dbReference>
<evidence type="ECO:0000256" key="8">
    <source>
        <dbReference type="SAM" id="Phobius"/>
    </source>
</evidence>
<dbReference type="RefSeq" id="WP_344264198.1">
    <property type="nucleotide sequence ID" value="NZ_BAAAMJ010000046.1"/>
</dbReference>
<protein>
    <recommendedName>
        <fullName evidence="2">histidine kinase</fullName>
        <ecNumber evidence="2">2.7.13.3</ecNumber>
    </recommendedName>
</protein>
<keyword evidence="8" id="KW-0472">Membrane</keyword>
<evidence type="ECO:0000256" key="1">
    <source>
        <dbReference type="ARBA" id="ARBA00000085"/>
    </source>
</evidence>
<evidence type="ECO:0000259" key="9">
    <source>
        <dbReference type="Pfam" id="PF02518"/>
    </source>
</evidence>
<sequence length="498" mass="51858">MTESTTEQPFRGGQNRLPTVKSLLAMAAVVALATVAVLVVLNSARDMPPVGHAALGALAIGTLVAGGAVPLLLRERRAREAAERRAAAVEQRAGQAEARAAETAERRDAALAAHSELAQELEHLAATRLPAALEQARSPEVPVPVPGPLHPGDEANVARCERVLELAAAAVTRGREAGDAGGAAVVRAVTAEGQALSYRLQDLLLQLEERTQHDEQLFDLVQRADRLNETSRSLLQRAGIAAGGTARLVREDCHLPDLVAGALSRIEGGERVTAHNLMTRRLGVVAPAAEPVAVILAELLRNAAHYSPGTLGVQVTLHEVPGGAVVTIDDSGLGMGPDALANARRMITGEPPLLAVLGDPPRLGLAAVGRMARPHGLRIDWEPSAYGGVRTVVHLPTAVLTLIPEEVPMSAVAPPPRQAPEAPGPDAADEEAPLNLPRRRRRSADTDQAGVAGAAPAVALTPPSTTPEAAGQRYSGLQRAVNAARSQNTVDTAAEEAQ</sequence>
<evidence type="ECO:0000256" key="5">
    <source>
        <dbReference type="ARBA" id="ARBA00022777"/>
    </source>
</evidence>
<keyword evidence="8" id="KW-0812">Transmembrane</keyword>
<dbReference type="Gene3D" id="3.30.565.10">
    <property type="entry name" value="Histidine kinase-like ATPase, C-terminal domain"/>
    <property type="match status" value="1"/>
</dbReference>
<dbReference type="Pfam" id="PF02518">
    <property type="entry name" value="HATPase_c"/>
    <property type="match status" value="1"/>
</dbReference>
<evidence type="ECO:0000256" key="7">
    <source>
        <dbReference type="SAM" id="MobiDB-lite"/>
    </source>
</evidence>
<feature type="compositionally biased region" description="Low complexity" evidence="7">
    <location>
        <begin position="449"/>
        <end position="459"/>
    </location>
</feature>
<accession>A0ABN2PNQ1</accession>
<gene>
    <name evidence="10" type="ORF">GCM10009716_39000</name>
</gene>
<comment type="caution">
    <text evidence="10">The sequence shown here is derived from an EMBL/GenBank/DDBJ whole genome shotgun (WGS) entry which is preliminary data.</text>
</comment>
<feature type="region of interest" description="Disordered" evidence="7">
    <location>
        <begin position="410"/>
        <end position="498"/>
    </location>
</feature>
<dbReference type="EMBL" id="BAAAMJ010000046">
    <property type="protein sequence ID" value="GAA1927146.1"/>
    <property type="molecule type" value="Genomic_DNA"/>
</dbReference>
<keyword evidence="11" id="KW-1185">Reference proteome</keyword>
<organism evidence="10 11">
    <name type="scientific">Streptomyces sodiiphilus</name>
    <dbReference type="NCBI Taxonomy" id="226217"/>
    <lineage>
        <taxon>Bacteria</taxon>
        <taxon>Bacillati</taxon>
        <taxon>Actinomycetota</taxon>
        <taxon>Actinomycetes</taxon>
        <taxon>Kitasatosporales</taxon>
        <taxon>Streptomycetaceae</taxon>
        <taxon>Streptomyces</taxon>
    </lineage>
</organism>
<feature type="domain" description="Histidine kinase/HSP90-like ATPase" evidence="9">
    <location>
        <begin position="292"/>
        <end position="397"/>
    </location>
</feature>
<evidence type="ECO:0000256" key="4">
    <source>
        <dbReference type="ARBA" id="ARBA00022679"/>
    </source>
</evidence>
<feature type="coiled-coil region" evidence="6">
    <location>
        <begin position="72"/>
        <end position="106"/>
    </location>
</feature>